<name>A0ABX1BXA9_9ACTN</name>
<keyword evidence="4" id="KW-1185">Reference proteome</keyword>
<evidence type="ECO:0000256" key="1">
    <source>
        <dbReference type="SAM" id="SignalP"/>
    </source>
</evidence>
<reference evidence="3 4" key="1">
    <citation type="submission" date="2020-03" db="EMBL/GenBank/DDBJ databases">
        <title>WGS of actinomycetes isolated from Thailand.</title>
        <authorList>
            <person name="Thawai C."/>
        </authorList>
    </citation>
    <scope>NUCLEOTIDE SEQUENCE [LARGE SCALE GENOMIC DNA]</scope>
    <source>
        <strain evidence="3 4">PLAI 1-29</strain>
    </source>
</reference>
<evidence type="ECO:0000313" key="4">
    <source>
        <dbReference type="Proteomes" id="UP000695264"/>
    </source>
</evidence>
<sequence>MVVAGLLFLAFAYFAVGQAAATRNSAQTAADAAALAAAQELRDQWTDGFLDALEGDGGWEDWLGGNGDTDPGPACAAASDFAAKNRSGVTSCQCALDECTVSIRTDFTIGESIVPGTESMHGEADATAVVEPRCGVETGDTDAVEFSCDGDDWIIDLDDLDLLPEAADLFSVHLSE</sequence>
<organism evidence="3 4">
    <name type="scientific">Streptomyces zingiberis</name>
    <dbReference type="NCBI Taxonomy" id="2053010"/>
    <lineage>
        <taxon>Bacteria</taxon>
        <taxon>Bacillati</taxon>
        <taxon>Actinomycetota</taxon>
        <taxon>Actinomycetes</taxon>
        <taxon>Kitasatosporales</taxon>
        <taxon>Streptomycetaceae</taxon>
        <taxon>Streptomyces</taxon>
    </lineage>
</organism>
<gene>
    <name evidence="3" type="ORF">HCK00_08205</name>
</gene>
<evidence type="ECO:0000313" key="3">
    <source>
        <dbReference type="EMBL" id="NJQ00520.1"/>
    </source>
</evidence>
<protein>
    <recommendedName>
        <fullName evidence="2">Putative Flp pilus-assembly TadG-like N-terminal domain-containing protein</fullName>
    </recommendedName>
</protein>
<feature type="domain" description="Putative Flp pilus-assembly TadG-like N-terminal" evidence="2">
    <location>
        <begin position="2"/>
        <end position="39"/>
    </location>
</feature>
<dbReference type="Proteomes" id="UP000695264">
    <property type="component" value="Unassembled WGS sequence"/>
</dbReference>
<dbReference type="Pfam" id="PF13400">
    <property type="entry name" value="Tad"/>
    <property type="match status" value="1"/>
</dbReference>
<comment type="caution">
    <text evidence="3">The sequence shown here is derived from an EMBL/GenBank/DDBJ whole genome shotgun (WGS) entry which is preliminary data.</text>
</comment>
<feature type="signal peptide" evidence="1">
    <location>
        <begin position="1"/>
        <end position="21"/>
    </location>
</feature>
<proteinExistence type="predicted"/>
<accession>A0ABX1BXA9</accession>
<keyword evidence="1" id="KW-0732">Signal</keyword>
<evidence type="ECO:0000259" key="2">
    <source>
        <dbReference type="Pfam" id="PF13400"/>
    </source>
</evidence>
<feature type="chain" id="PRO_5045578743" description="Putative Flp pilus-assembly TadG-like N-terminal domain-containing protein" evidence="1">
    <location>
        <begin position="22"/>
        <end position="176"/>
    </location>
</feature>
<dbReference type="InterPro" id="IPR028087">
    <property type="entry name" value="Tad_N"/>
</dbReference>
<dbReference type="EMBL" id="JAATEN010000005">
    <property type="protein sequence ID" value="NJQ00520.1"/>
    <property type="molecule type" value="Genomic_DNA"/>
</dbReference>